<accession>A0A419F4X7</accession>
<proteinExistence type="predicted"/>
<dbReference type="SUPFAM" id="SSF51735">
    <property type="entry name" value="NAD(P)-binding Rossmann-fold domains"/>
    <property type="match status" value="1"/>
</dbReference>
<evidence type="ECO:0000313" key="2">
    <source>
        <dbReference type="EMBL" id="RJP73540.1"/>
    </source>
</evidence>
<evidence type="ECO:0000259" key="1">
    <source>
        <dbReference type="Pfam" id="PF01370"/>
    </source>
</evidence>
<name>A0A419F4X7_9BACT</name>
<dbReference type="AlphaFoldDB" id="A0A419F4X7"/>
<dbReference type="InterPro" id="IPR001509">
    <property type="entry name" value="Epimerase_deHydtase"/>
</dbReference>
<dbReference type="PANTHER" id="PTHR43245:SF52">
    <property type="entry name" value="NAD-DEPENDENT EPIMERASE_DEHYDRATASE"/>
    <property type="match status" value="1"/>
</dbReference>
<protein>
    <submittedName>
        <fullName evidence="2">NAD-dependent epimerase/dehydratase family protein</fullName>
    </submittedName>
</protein>
<evidence type="ECO:0000313" key="3">
    <source>
        <dbReference type="Proteomes" id="UP000285961"/>
    </source>
</evidence>
<organism evidence="2 3">
    <name type="scientific">Candidatus Abyssobacteria bacterium SURF_17</name>
    <dbReference type="NCBI Taxonomy" id="2093361"/>
    <lineage>
        <taxon>Bacteria</taxon>
        <taxon>Pseudomonadati</taxon>
        <taxon>Candidatus Hydrogenedentota</taxon>
        <taxon>Candidatus Abyssobacteria</taxon>
    </lineage>
</organism>
<dbReference type="Gene3D" id="3.40.50.720">
    <property type="entry name" value="NAD(P)-binding Rossmann-like Domain"/>
    <property type="match status" value="1"/>
</dbReference>
<dbReference type="EMBL" id="QZKI01000026">
    <property type="protein sequence ID" value="RJP73540.1"/>
    <property type="molecule type" value="Genomic_DNA"/>
</dbReference>
<dbReference type="Pfam" id="PF01370">
    <property type="entry name" value="Epimerase"/>
    <property type="match status" value="1"/>
</dbReference>
<sequence length="341" mass="37766">MVKKQGKRRTIPTSAGLAVTGASSFLGSHLADSLREDRHFAKRIVTMDIRRPGVFRESADFHQIDLTKPTADSEVAEVLRAQRVDTVAHLAFFSRPVKDESYAHELEVIGTMHVLTACAAAGIRKIIIASATAVYGASPKNPNFLTEDHPLEGNKNYRYIRDRIEVENLAKRFRESHPGTIVTVLRFATILGPTVRNLATDYFRRPFVPTLLGYDPLVQLLHEDDGVRALVAAIRKDCSGAYNIVGKGVLPLRTVVSVMGKISIPMVYGIAHPMISALRFFNAADAPSQHLDYLRYLWVADGTKAEGELGFEPRYTTREAALAFAGAKRLRRIHLSTASEM</sequence>
<gene>
    <name evidence="2" type="ORF">C4532_04310</name>
</gene>
<dbReference type="Proteomes" id="UP000285961">
    <property type="component" value="Unassembled WGS sequence"/>
</dbReference>
<dbReference type="InterPro" id="IPR036291">
    <property type="entry name" value="NAD(P)-bd_dom_sf"/>
</dbReference>
<feature type="domain" description="NAD-dependent epimerase/dehydratase" evidence="1">
    <location>
        <begin position="18"/>
        <end position="244"/>
    </location>
</feature>
<reference evidence="2 3" key="1">
    <citation type="journal article" date="2017" name="ISME J.">
        <title>Energy and carbon metabolisms in a deep terrestrial subsurface fluid microbial community.</title>
        <authorList>
            <person name="Momper L."/>
            <person name="Jungbluth S.P."/>
            <person name="Lee M.D."/>
            <person name="Amend J.P."/>
        </authorList>
    </citation>
    <scope>NUCLEOTIDE SEQUENCE [LARGE SCALE GENOMIC DNA]</scope>
    <source>
        <strain evidence="2">SURF_17</strain>
    </source>
</reference>
<comment type="caution">
    <text evidence="2">The sequence shown here is derived from an EMBL/GenBank/DDBJ whole genome shotgun (WGS) entry which is preliminary data.</text>
</comment>
<dbReference type="PANTHER" id="PTHR43245">
    <property type="entry name" value="BIFUNCTIONAL POLYMYXIN RESISTANCE PROTEIN ARNA"/>
    <property type="match status" value="1"/>
</dbReference>
<dbReference type="InterPro" id="IPR050177">
    <property type="entry name" value="Lipid_A_modif_metabolic_enz"/>
</dbReference>